<name>A0A397ZBL8_BRACM</name>
<protein>
    <submittedName>
        <fullName evidence="1">Uncharacterized protein</fullName>
    </submittedName>
</protein>
<evidence type="ECO:0000313" key="2">
    <source>
        <dbReference type="Proteomes" id="UP000264353"/>
    </source>
</evidence>
<dbReference type="Proteomes" id="UP000264353">
    <property type="component" value="Chromosome A5"/>
</dbReference>
<dbReference type="EMBL" id="CM010632">
    <property type="protein sequence ID" value="RID62851.1"/>
    <property type="molecule type" value="Genomic_DNA"/>
</dbReference>
<evidence type="ECO:0000313" key="1">
    <source>
        <dbReference type="EMBL" id="RID62851.1"/>
    </source>
</evidence>
<proteinExistence type="predicted"/>
<reference evidence="1 2" key="1">
    <citation type="submission" date="2018-06" db="EMBL/GenBank/DDBJ databases">
        <title>WGS assembly of Brassica rapa FPsc.</title>
        <authorList>
            <person name="Bowman J."/>
            <person name="Kohchi T."/>
            <person name="Yamato K."/>
            <person name="Jenkins J."/>
            <person name="Shu S."/>
            <person name="Ishizaki K."/>
            <person name="Yamaoka S."/>
            <person name="Nishihama R."/>
            <person name="Nakamura Y."/>
            <person name="Berger F."/>
            <person name="Adam C."/>
            <person name="Aki S."/>
            <person name="Althoff F."/>
            <person name="Araki T."/>
            <person name="Arteaga-Vazquez M."/>
            <person name="Balasubrmanian S."/>
            <person name="Bauer D."/>
            <person name="Boehm C."/>
            <person name="Briginshaw L."/>
            <person name="Caballero-Perez J."/>
            <person name="Catarino B."/>
            <person name="Chen F."/>
            <person name="Chiyoda S."/>
            <person name="Chovatia M."/>
            <person name="Davies K."/>
            <person name="Delmans M."/>
            <person name="Demura T."/>
            <person name="Dierschke T."/>
            <person name="Dolan L."/>
            <person name="Dorantes-Acosta A."/>
            <person name="Eklund D."/>
            <person name="Florent S."/>
            <person name="Flores-Sandoval E."/>
            <person name="Fujiyama A."/>
            <person name="Fukuzawa H."/>
            <person name="Galik B."/>
            <person name="Grimanelli D."/>
            <person name="Grimwood J."/>
            <person name="Grossniklaus U."/>
            <person name="Hamada T."/>
            <person name="Haseloff J."/>
            <person name="Hetherington A."/>
            <person name="Higo A."/>
            <person name="Hirakawa Y."/>
            <person name="Hundley H."/>
            <person name="Ikeda Y."/>
            <person name="Inoue K."/>
            <person name="Inoue S."/>
            <person name="Ishida S."/>
            <person name="Jia Q."/>
            <person name="Kakita M."/>
            <person name="Kanazawa T."/>
            <person name="Kawai Y."/>
            <person name="Kawashima T."/>
            <person name="Kennedy M."/>
            <person name="Kinose K."/>
            <person name="Kinoshita T."/>
            <person name="Kohara Y."/>
            <person name="Koide E."/>
            <person name="Komatsu K."/>
            <person name="Kopischke S."/>
            <person name="Kubo M."/>
            <person name="Kyozuka J."/>
            <person name="Lagercrantz U."/>
            <person name="Lin S."/>
            <person name="Lindquist E."/>
            <person name="Lipzen A."/>
            <person name="Lu C."/>
            <person name="Luna E."/>
            <person name="Martienssen R."/>
            <person name="Minamino N."/>
            <person name="Mizutani M."/>
            <person name="Mizutani M."/>
            <person name="Mochizuki N."/>
            <person name="Monte I."/>
            <person name="Mosher R."/>
            <person name="Nagasaki H."/>
            <person name="Nakagami H."/>
            <person name="Naramoto S."/>
            <person name="Nishitani K."/>
            <person name="Ohtani M."/>
            <person name="Okamoto T."/>
            <person name="Okumura M."/>
            <person name="Phillips J."/>
            <person name="Pollak B."/>
            <person name="Reinders A."/>
            <person name="Roevekamp M."/>
            <person name="Sano R."/>
            <person name="Sawa S."/>
            <person name="Schmid M."/>
            <person name="Shirakawa M."/>
            <person name="Solano R."/>
            <person name="Spunde A."/>
            <person name="Suetsugu N."/>
            <person name="Sugano S."/>
            <person name="Sugiyama A."/>
            <person name="Sun R."/>
            <person name="Suzuki Y."/>
            <person name="Takenaka M."/>
            <person name="Takezawa D."/>
            <person name="Tomogane H."/>
            <person name="Tsuzuki M."/>
            <person name="Ueda T."/>
            <person name="Umeda M."/>
            <person name="Ward J."/>
            <person name="Watanabe Y."/>
            <person name="Yazaki K."/>
            <person name="Yokoyama R."/>
            <person name="Yoshitake Y."/>
            <person name="Yotsui I."/>
            <person name="Zachgo S."/>
            <person name="Schmutz J."/>
        </authorList>
    </citation>
    <scope>NUCLEOTIDE SEQUENCE [LARGE SCALE GENOMIC DNA]</scope>
    <source>
        <strain evidence="2">cv. B-3</strain>
    </source>
</reference>
<dbReference type="AlphaFoldDB" id="A0A397ZBL8"/>
<organism evidence="1 2">
    <name type="scientific">Brassica campestris</name>
    <name type="common">Field mustard</name>
    <dbReference type="NCBI Taxonomy" id="3711"/>
    <lineage>
        <taxon>Eukaryota</taxon>
        <taxon>Viridiplantae</taxon>
        <taxon>Streptophyta</taxon>
        <taxon>Embryophyta</taxon>
        <taxon>Tracheophyta</taxon>
        <taxon>Spermatophyta</taxon>
        <taxon>Magnoliopsida</taxon>
        <taxon>eudicotyledons</taxon>
        <taxon>Gunneridae</taxon>
        <taxon>Pentapetalae</taxon>
        <taxon>rosids</taxon>
        <taxon>malvids</taxon>
        <taxon>Brassicales</taxon>
        <taxon>Brassicaceae</taxon>
        <taxon>Brassiceae</taxon>
        <taxon>Brassica</taxon>
    </lineage>
</organism>
<accession>A0A397ZBL8</accession>
<sequence>MDLRQRLDCILNILAGYRRVNKQTGGYSYNNTRLTPMIEFMFNYNKFLQWDTFLFDYVN</sequence>
<gene>
    <name evidence="1" type="ORF">BRARA_E01893</name>
</gene>